<comment type="caution">
    <text evidence="2">The sequence shown here is derived from an EMBL/GenBank/DDBJ whole genome shotgun (WGS) entry which is preliminary data.</text>
</comment>
<sequence>MSREAASLKSSLGAPSHLSPNTTWLEDQQVPPAISEDDSIIIHLVPMQQPLPVDPPPAEESEPQDLPSSPAASDETQINGEGPQEEAIQSPAGETQSTGGGWWKEPVGKERVIGTTATTMAL</sequence>
<evidence type="ECO:0000256" key="1">
    <source>
        <dbReference type="SAM" id="MobiDB-lite"/>
    </source>
</evidence>
<protein>
    <recommendedName>
        <fullName evidence="4">Male-enhanced antigen 1</fullName>
    </recommendedName>
</protein>
<evidence type="ECO:0000313" key="3">
    <source>
        <dbReference type="Proteomes" id="UP000826234"/>
    </source>
</evidence>
<name>A0ABQ7SWE2_PHRPL</name>
<gene>
    <name evidence="2" type="ORF">JD844_023222</name>
</gene>
<organism evidence="2 3">
    <name type="scientific">Phrynosoma platyrhinos</name>
    <name type="common">Desert horned lizard</name>
    <dbReference type="NCBI Taxonomy" id="52577"/>
    <lineage>
        <taxon>Eukaryota</taxon>
        <taxon>Metazoa</taxon>
        <taxon>Chordata</taxon>
        <taxon>Craniata</taxon>
        <taxon>Vertebrata</taxon>
        <taxon>Euteleostomi</taxon>
        <taxon>Lepidosauria</taxon>
        <taxon>Squamata</taxon>
        <taxon>Bifurcata</taxon>
        <taxon>Unidentata</taxon>
        <taxon>Episquamata</taxon>
        <taxon>Toxicofera</taxon>
        <taxon>Iguania</taxon>
        <taxon>Phrynosomatidae</taxon>
        <taxon>Phrynosomatinae</taxon>
        <taxon>Phrynosoma</taxon>
    </lineage>
</organism>
<evidence type="ECO:0008006" key="4">
    <source>
        <dbReference type="Google" id="ProtNLM"/>
    </source>
</evidence>
<dbReference type="Proteomes" id="UP000826234">
    <property type="component" value="Unassembled WGS sequence"/>
</dbReference>
<accession>A0ABQ7SWE2</accession>
<feature type="compositionally biased region" description="Polar residues" evidence="1">
    <location>
        <begin position="66"/>
        <end position="79"/>
    </location>
</feature>
<proteinExistence type="predicted"/>
<keyword evidence="3" id="KW-1185">Reference proteome</keyword>
<dbReference type="EMBL" id="JAIPUX010003289">
    <property type="protein sequence ID" value="KAH0621667.1"/>
    <property type="molecule type" value="Genomic_DNA"/>
</dbReference>
<feature type="region of interest" description="Disordered" evidence="1">
    <location>
        <begin position="1"/>
        <end position="122"/>
    </location>
</feature>
<evidence type="ECO:0000313" key="2">
    <source>
        <dbReference type="EMBL" id="KAH0621667.1"/>
    </source>
</evidence>
<reference evidence="2 3" key="1">
    <citation type="journal article" date="2022" name="Gigascience">
        <title>A chromosome-level genome assembly and annotation of the desert horned lizard, Phrynosoma platyrhinos, provides insight into chromosomal rearrangements among reptiles.</title>
        <authorList>
            <person name="Koochekian N."/>
            <person name="Ascanio A."/>
            <person name="Farleigh K."/>
            <person name="Card D.C."/>
            <person name="Schield D.R."/>
            <person name="Castoe T.A."/>
            <person name="Jezkova T."/>
        </authorList>
    </citation>
    <scope>NUCLEOTIDE SEQUENCE [LARGE SCALE GENOMIC DNA]</scope>
    <source>
        <strain evidence="2">NK-2021</strain>
    </source>
</reference>